<feature type="short sequence motif" description="TonB C-terminal box" evidence="11">
    <location>
        <begin position="715"/>
        <end position="732"/>
    </location>
</feature>
<keyword evidence="9 10" id="KW-0998">Cell outer membrane</keyword>
<dbReference type="PANTHER" id="PTHR30069:SF53">
    <property type="entry name" value="COLICIN I RECEPTOR-RELATED"/>
    <property type="match status" value="1"/>
</dbReference>
<evidence type="ECO:0000256" key="9">
    <source>
        <dbReference type="ARBA" id="ARBA00023237"/>
    </source>
</evidence>
<dbReference type="GO" id="GO:0015344">
    <property type="term" value="F:siderophore uptake transmembrane transporter activity"/>
    <property type="evidence" value="ECO:0007669"/>
    <property type="project" value="TreeGrafter"/>
</dbReference>
<dbReference type="Gene3D" id="2.170.130.10">
    <property type="entry name" value="TonB-dependent receptor, plug domain"/>
    <property type="match status" value="1"/>
</dbReference>
<evidence type="ECO:0000256" key="7">
    <source>
        <dbReference type="ARBA" id="ARBA00023077"/>
    </source>
</evidence>
<proteinExistence type="inferred from homology"/>
<evidence type="ECO:0000256" key="6">
    <source>
        <dbReference type="ARBA" id="ARBA00023065"/>
    </source>
</evidence>
<keyword evidence="2 10" id="KW-0813">Transport</keyword>
<dbReference type="InterPro" id="IPR039426">
    <property type="entry name" value="TonB-dep_rcpt-like"/>
</dbReference>
<evidence type="ECO:0000256" key="11">
    <source>
        <dbReference type="PROSITE-ProRule" id="PRU10144"/>
    </source>
</evidence>
<evidence type="ECO:0000256" key="5">
    <source>
        <dbReference type="ARBA" id="ARBA00022729"/>
    </source>
</evidence>
<dbReference type="CDD" id="cd01347">
    <property type="entry name" value="ligand_gated_channel"/>
    <property type="match status" value="1"/>
</dbReference>
<dbReference type="EMBL" id="JABEVQ010000001">
    <property type="protein sequence ID" value="NWN89955.1"/>
    <property type="molecule type" value="Genomic_DNA"/>
</dbReference>
<dbReference type="SUPFAM" id="SSF56935">
    <property type="entry name" value="Porins"/>
    <property type="match status" value="1"/>
</dbReference>
<dbReference type="Gene3D" id="2.40.170.20">
    <property type="entry name" value="TonB-dependent receptor, beta-barrel domain"/>
    <property type="match status" value="1"/>
</dbReference>
<protein>
    <submittedName>
        <fullName evidence="16">TonB-dependent receptor</fullName>
    </submittedName>
</protein>
<accession>A0A851HSS7</accession>
<organism evidence="16 17">
    <name type="scientific">Marinobacter adhaerens</name>
    <dbReference type="NCBI Taxonomy" id="1033846"/>
    <lineage>
        <taxon>Bacteria</taxon>
        <taxon>Pseudomonadati</taxon>
        <taxon>Pseudomonadota</taxon>
        <taxon>Gammaproteobacteria</taxon>
        <taxon>Pseudomonadales</taxon>
        <taxon>Marinobacteraceae</taxon>
        <taxon>Marinobacter</taxon>
    </lineage>
</organism>
<dbReference type="InterPro" id="IPR010917">
    <property type="entry name" value="TonB_rcpt_CS"/>
</dbReference>
<evidence type="ECO:0000256" key="12">
    <source>
        <dbReference type="RuleBase" id="RU003357"/>
    </source>
</evidence>
<keyword evidence="7 12" id="KW-0798">TonB box</keyword>
<sequence>MAFQKKLLAAAIPLLSTGVSLNATAQPQPAELDEIVVSASGSEQKITDAPASISVVNQEALQQNQYSNLAEALETVEGVDVRQSTGKTGGLNISIRGLPSEYTLILIDGRRQNAPGGVTPNGFGDTSTSFLPPASAIERIEVIRGPMSTLYGSDAIGGVVNIITKKVSDEWSGSVSVEHTFQEHREYGDTGKTSFYTTGPLIKDTLGLAVRGSVLDRSASDITFDDGSEAPKRGVAPVDGRNSNVGARLSFVPAAGHEFYLDAETGRQVYNNDECQLGTLDGRTRSCEPEADNKADGYSDELRFNRDQLALGSKSLFDFGTWSNDLTYNVTETKGRTLPGTFGEPYDSPYQDLVGGEDRELKSKDTVLDTKLVTPISNNHIATLGAQYRDTELTDGIAGTTFEQSSWAVFAEDEWYLRDNLALTLGGRFEDHDAFSGHFTPRAYLVWNTTPSWTFKGGVSRGYKTPEISDLHNGINGVTSQGEEITIGTPGLEPEKSTNYEIGAYYNNLNGFKANATVFYTDFEDKIDDGTSVTINDDPNIPNGTYDQKDNIGEAETRGVELASSWQFAPDWSMQANYTYTDSEQKSGENRGAKLTNTPEHVVNARLNWQATNQLDLWVSGEYRGERTRFTKVKAEYDNEEKAIDNAVGDLDAYALFHLGGAYRATEKITLTATIYNLLDKDFRSGETYTYSDGGTPTTDWASDFIYQNRGMAQGGTVEQGRRLWLSATVDF</sequence>
<evidence type="ECO:0000259" key="15">
    <source>
        <dbReference type="Pfam" id="PF07715"/>
    </source>
</evidence>
<keyword evidence="8 10" id="KW-0472">Membrane</keyword>
<keyword evidence="5 13" id="KW-0732">Signal</keyword>
<keyword evidence="17" id="KW-1185">Reference proteome</keyword>
<dbReference type="Pfam" id="PF00593">
    <property type="entry name" value="TonB_dep_Rec_b-barrel"/>
    <property type="match status" value="1"/>
</dbReference>
<evidence type="ECO:0000256" key="4">
    <source>
        <dbReference type="ARBA" id="ARBA00022692"/>
    </source>
</evidence>
<keyword evidence="6" id="KW-0406">Ion transport</keyword>
<evidence type="ECO:0000256" key="2">
    <source>
        <dbReference type="ARBA" id="ARBA00022448"/>
    </source>
</evidence>
<dbReference type="GO" id="GO:0044718">
    <property type="term" value="P:siderophore transmembrane transport"/>
    <property type="evidence" value="ECO:0007669"/>
    <property type="project" value="TreeGrafter"/>
</dbReference>
<keyword evidence="4 10" id="KW-0812">Transmembrane</keyword>
<keyword evidence="3 10" id="KW-1134">Transmembrane beta strand</keyword>
<dbReference type="InterPro" id="IPR000531">
    <property type="entry name" value="Beta-barrel_TonB"/>
</dbReference>
<evidence type="ECO:0000259" key="14">
    <source>
        <dbReference type="Pfam" id="PF00593"/>
    </source>
</evidence>
<dbReference type="InterPro" id="IPR037066">
    <property type="entry name" value="Plug_dom_sf"/>
</dbReference>
<reference evidence="16 17" key="1">
    <citation type="submission" date="2020-03" db="EMBL/GenBank/DDBJ databases">
        <title>Metagenomic, metatranscriptomic, and metabolomic analyses revealed the key microbes and metabolic features during the fermentation of ganjang, Korean traditional soy sauce.</title>
        <authorList>
            <person name="Chun B.H."/>
            <person name="Jeon C.O."/>
        </authorList>
    </citation>
    <scope>NUCLEOTIDE SEQUENCE [LARGE SCALE GENOMIC DNA]</scope>
    <source>
        <strain evidence="16 17">KG14</strain>
    </source>
</reference>
<evidence type="ECO:0000313" key="17">
    <source>
        <dbReference type="Proteomes" id="UP000536442"/>
    </source>
</evidence>
<dbReference type="InterPro" id="IPR036942">
    <property type="entry name" value="Beta-barrel_TonB_sf"/>
</dbReference>
<feature type="domain" description="TonB-dependent receptor plug" evidence="15">
    <location>
        <begin position="46"/>
        <end position="159"/>
    </location>
</feature>
<feature type="domain" description="TonB-dependent receptor-like beta-barrel" evidence="14">
    <location>
        <begin position="298"/>
        <end position="678"/>
    </location>
</feature>
<evidence type="ECO:0000313" key="16">
    <source>
        <dbReference type="EMBL" id="NWN89955.1"/>
    </source>
</evidence>
<evidence type="ECO:0000256" key="3">
    <source>
        <dbReference type="ARBA" id="ARBA00022452"/>
    </source>
</evidence>
<evidence type="ECO:0000256" key="8">
    <source>
        <dbReference type="ARBA" id="ARBA00023136"/>
    </source>
</evidence>
<dbReference type="InterPro" id="IPR012910">
    <property type="entry name" value="Plug_dom"/>
</dbReference>
<feature type="chain" id="PRO_5032716577" evidence="13">
    <location>
        <begin position="26"/>
        <end position="732"/>
    </location>
</feature>
<name>A0A851HSS7_9GAMM</name>
<comment type="caution">
    <text evidence="16">The sequence shown here is derived from an EMBL/GenBank/DDBJ whole genome shotgun (WGS) entry which is preliminary data.</text>
</comment>
<evidence type="ECO:0000256" key="13">
    <source>
        <dbReference type="SAM" id="SignalP"/>
    </source>
</evidence>
<dbReference type="PROSITE" id="PS52016">
    <property type="entry name" value="TONB_DEPENDENT_REC_3"/>
    <property type="match status" value="1"/>
</dbReference>
<dbReference type="PROSITE" id="PS01156">
    <property type="entry name" value="TONB_DEPENDENT_REC_2"/>
    <property type="match status" value="1"/>
</dbReference>
<dbReference type="Pfam" id="PF07715">
    <property type="entry name" value="Plug"/>
    <property type="match status" value="1"/>
</dbReference>
<feature type="signal peptide" evidence="13">
    <location>
        <begin position="1"/>
        <end position="25"/>
    </location>
</feature>
<dbReference type="AlphaFoldDB" id="A0A851HSS7"/>
<evidence type="ECO:0000256" key="1">
    <source>
        <dbReference type="ARBA" id="ARBA00004571"/>
    </source>
</evidence>
<evidence type="ECO:0000256" key="10">
    <source>
        <dbReference type="PROSITE-ProRule" id="PRU01360"/>
    </source>
</evidence>
<comment type="subcellular location">
    <subcellularLocation>
        <location evidence="1 10">Cell outer membrane</location>
        <topology evidence="1 10">Multi-pass membrane protein</topology>
    </subcellularLocation>
</comment>
<dbReference type="PANTHER" id="PTHR30069">
    <property type="entry name" value="TONB-DEPENDENT OUTER MEMBRANE RECEPTOR"/>
    <property type="match status" value="1"/>
</dbReference>
<gene>
    <name evidence="16" type="ORF">HLV39_00405</name>
</gene>
<comment type="similarity">
    <text evidence="10 12">Belongs to the TonB-dependent receptor family.</text>
</comment>
<dbReference type="GO" id="GO:0009279">
    <property type="term" value="C:cell outer membrane"/>
    <property type="evidence" value="ECO:0007669"/>
    <property type="project" value="UniProtKB-SubCell"/>
</dbReference>
<keyword evidence="16" id="KW-0675">Receptor</keyword>
<dbReference type="Proteomes" id="UP000536442">
    <property type="component" value="Unassembled WGS sequence"/>
</dbReference>